<dbReference type="InterPro" id="IPR051552">
    <property type="entry name" value="HptR"/>
</dbReference>
<dbReference type="PANTHER" id="PTHR42713:SF3">
    <property type="entry name" value="TRANSCRIPTIONAL REGULATORY PROTEIN HPTR"/>
    <property type="match status" value="1"/>
</dbReference>
<evidence type="ECO:0000313" key="11">
    <source>
        <dbReference type="EMBL" id="MDC3419943.1"/>
    </source>
</evidence>
<dbReference type="InterPro" id="IPR011006">
    <property type="entry name" value="CheY-like_superfamily"/>
</dbReference>
<dbReference type="RefSeq" id="WP_259870599.1">
    <property type="nucleotide sequence ID" value="NZ_JAMQJZ010000003.1"/>
</dbReference>
<dbReference type="SUPFAM" id="SSF52172">
    <property type="entry name" value="CheY-like"/>
    <property type="match status" value="1"/>
</dbReference>
<dbReference type="InterPro" id="IPR001789">
    <property type="entry name" value="Sig_transdc_resp-reg_receiver"/>
</dbReference>
<keyword evidence="5" id="KW-0805">Transcription regulation</keyword>
<organism evidence="11 12">
    <name type="scientific">Aquibacillus koreensis</name>
    <dbReference type="NCBI Taxonomy" id="279446"/>
    <lineage>
        <taxon>Bacteria</taxon>
        <taxon>Bacillati</taxon>
        <taxon>Bacillota</taxon>
        <taxon>Bacilli</taxon>
        <taxon>Bacillales</taxon>
        <taxon>Bacillaceae</taxon>
        <taxon>Aquibacillus</taxon>
    </lineage>
</organism>
<keyword evidence="2" id="KW-0963">Cytoplasm</keyword>
<keyword evidence="12" id="KW-1185">Reference proteome</keyword>
<dbReference type="GO" id="GO:0005737">
    <property type="term" value="C:cytoplasm"/>
    <property type="evidence" value="ECO:0007669"/>
    <property type="project" value="UniProtKB-SubCell"/>
</dbReference>
<dbReference type="PROSITE" id="PS00041">
    <property type="entry name" value="HTH_ARAC_FAMILY_1"/>
    <property type="match status" value="1"/>
</dbReference>
<dbReference type="Gene3D" id="1.10.10.60">
    <property type="entry name" value="Homeodomain-like"/>
    <property type="match status" value="2"/>
</dbReference>
<dbReference type="EMBL" id="JAMQJZ010000003">
    <property type="protein sequence ID" value="MDC3419943.1"/>
    <property type="molecule type" value="Genomic_DNA"/>
</dbReference>
<evidence type="ECO:0000256" key="3">
    <source>
        <dbReference type="ARBA" id="ARBA00022553"/>
    </source>
</evidence>
<dbReference type="CDD" id="cd17536">
    <property type="entry name" value="REC_YesN-like"/>
    <property type="match status" value="1"/>
</dbReference>
<evidence type="ECO:0000259" key="9">
    <source>
        <dbReference type="PROSITE" id="PS01124"/>
    </source>
</evidence>
<dbReference type="InterPro" id="IPR009057">
    <property type="entry name" value="Homeodomain-like_sf"/>
</dbReference>
<evidence type="ECO:0000256" key="5">
    <source>
        <dbReference type="ARBA" id="ARBA00023015"/>
    </source>
</evidence>
<dbReference type="PROSITE" id="PS50110">
    <property type="entry name" value="RESPONSE_REGULATORY"/>
    <property type="match status" value="1"/>
</dbReference>
<dbReference type="AlphaFoldDB" id="A0A9X3WJV0"/>
<keyword evidence="4" id="KW-0902">Two-component regulatory system</keyword>
<comment type="subcellular location">
    <subcellularLocation>
        <location evidence="1">Cytoplasm</location>
    </subcellularLocation>
</comment>
<gene>
    <name evidence="11" type="ORF">NC661_06115</name>
</gene>
<evidence type="ECO:0000256" key="2">
    <source>
        <dbReference type="ARBA" id="ARBA00022490"/>
    </source>
</evidence>
<dbReference type="PRINTS" id="PR00032">
    <property type="entry name" value="HTHARAC"/>
</dbReference>
<dbReference type="PANTHER" id="PTHR42713">
    <property type="entry name" value="HISTIDINE KINASE-RELATED"/>
    <property type="match status" value="1"/>
</dbReference>
<comment type="caution">
    <text evidence="11">The sequence shown here is derived from an EMBL/GenBank/DDBJ whole genome shotgun (WGS) entry which is preliminary data.</text>
</comment>
<dbReference type="SUPFAM" id="SSF46689">
    <property type="entry name" value="Homeodomain-like"/>
    <property type="match status" value="2"/>
</dbReference>
<feature type="domain" description="Response regulatory" evidence="10">
    <location>
        <begin position="3"/>
        <end position="120"/>
    </location>
</feature>
<protein>
    <submittedName>
        <fullName evidence="11">Response regulator</fullName>
    </submittedName>
</protein>
<dbReference type="GO" id="GO:0043565">
    <property type="term" value="F:sequence-specific DNA binding"/>
    <property type="evidence" value="ECO:0007669"/>
    <property type="project" value="InterPro"/>
</dbReference>
<dbReference type="GO" id="GO:0000160">
    <property type="term" value="P:phosphorelay signal transduction system"/>
    <property type="evidence" value="ECO:0007669"/>
    <property type="project" value="UniProtKB-KW"/>
</dbReference>
<dbReference type="Pfam" id="PF17853">
    <property type="entry name" value="GGDEF_2"/>
    <property type="match status" value="1"/>
</dbReference>
<evidence type="ECO:0000313" key="12">
    <source>
        <dbReference type="Proteomes" id="UP001145072"/>
    </source>
</evidence>
<dbReference type="SMART" id="SM00448">
    <property type="entry name" value="REC"/>
    <property type="match status" value="1"/>
</dbReference>
<dbReference type="Pfam" id="PF00072">
    <property type="entry name" value="Response_reg"/>
    <property type="match status" value="1"/>
</dbReference>
<sequence>MYKLLVAEDEKTIREGIVSSNDWKLHGIEVCAEASNGEEALILIEKFKPDIFITDIQMPKYNGLDIIQQAQEKGFTFESIVLTGYADFNYAKKSIQLSVFDYLLKPAQPSKILEAVLRAKQKMEQAQLMDEQLHLLEQYTDRSNYFDKVDKLQNWFHFPKQSAEDNRQEILHQLQMNIDYNEPIHVGIIRLPFQNKSNYIDDYDLLKFACMNITLETLTSFYNGHLEVLFDQELLVWIGNIKENFEPTNLSNYLSQLVGNFEKYIKVSIFIGIGDPKTSIDSIHQAYKEAKEALDEQFYHKEKNTFFYQELNEVTDKQILYDQQLTNLEEGLIADIDNKQYDAALDKLESWLDYLRENTYYHKDQINLKAITIIIELQKFVQGKTLTRIEWENDLVNWIEQMPTMRTFDEMSSILKKIFQNVFEILTSERSVHRTVQRAQSIIQERYFENLTLESIASEVFVSSAYLSSLFKQELGINFLDYLHQYRISKAKALLFDSYKVYEVANKTGYKDERHFSTTFKKWTGTTPSQFQKQARV</sequence>
<keyword evidence="7" id="KW-0804">Transcription</keyword>
<evidence type="ECO:0000256" key="4">
    <source>
        <dbReference type="ARBA" id="ARBA00023012"/>
    </source>
</evidence>
<evidence type="ECO:0000256" key="7">
    <source>
        <dbReference type="ARBA" id="ARBA00023163"/>
    </source>
</evidence>
<accession>A0A9X3WJV0</accession>
<feature type="domain" description="HTH araC/xylS-type" evidence="9">
    <location>
        <begin position="437"/>
        <end position="534"/>
    </location>
</feature>
<proteinExistence type="predicted"/>
<dbReference type="InterPro" id="IPR020449">
    <property type="entry name" value="Tscrpt_reg_AraC-type_HTH"/>
</dbReference>
<evidence type="ECO:0000259" key="10">
    <source>
        <dbReference type="PROSITE" id="PS50110"/>
    </source>
</evidence>
<dbReference type="InterPro" id="IPR018062">
    <property type="entry name" value="HTH_AraC-typ_CS"/>
</dbReference>
<dbReference type="Proteomes" id="UP001145072">
    <property type="component" value="Unassembled WGS sequence"/>
</dbReference>
<dbReference type="PROSITE" id="PS01124">
    <property type="entry name" value="HTH_ARAC_FAMILY_2"/>
    <property type="match status" value="1"/>
</dbReference>
<name>A0A9X3WJV0_9BACI</name>
<dbReference type="InterPro" id="IPR018060">
    <property type="entry name" value="HTH_AraC"/>
</dbReference>
<keyword evidence="3 8" id="KW-0597">Phosphoprotein</keyword>
<feature type="modified residue" description="4-aspartylphosphate" evidence="8">
    <location>
        <position position="55"/>
    </location>
</feature>
<evidence type="ECO:0000256" key="6">
    <source>
        <dbReference type="ARBA" id="ARBA00023125"/>
    </source>
</evidence>
<dbReference type="GO" id="GO:0003700">
    <property type="term" value="F:DNA-binding transcription factor activity"/>
    <property type="evidence" value="ECO:0007669"/>
    <property type="project" value="InterPro"/>
</dbReference>
<keyword evidence="6" id="KW-0238">DNA-binding</keyword>
<dbReference type="InterPro" id="IPR041522">
    <property type="entry name" value="CdaR_GGDEF"/>
</dbReference>
<evidence type="ECO:0000256" key="1">
    <source>
        <dbReference type="ARBA" id="ARBA00004496"/>
    </source>
</evidence>
<reference evidence="11" key="1">
    <citation type="submission" date="2022-06" db="EMBL/GenBank/DDBJ databases">
        <title>Aquibacillus sp. a new bacterium isolated from soil saline samples.</title>
        <authorList>
            <person name="Galisteo C."/>
            <person name="De La Haba R."/>
            <person name="Sanchez-Porro C."/>
            <person name="Ventosa A."/>
        </authorList>
    </citation>
    <scope>NUCLEOTIDE SEQUENCE</scope>
    <source>
        <strain evidence="11">JCM 12387</strain>
    </source>
</reference>
<dbReference type="SMART" id="SM00342">
    <property type="entry name" value="HTH_ARAC"/>
    <property type="match status" value="1"/>
</dbReference>
<evidence type="ECO:0000256" key="8">
    <source>
        <dbReference type="PROSITE-ProRule" id="PRU00169"/>
    </source>
</evidence>
<dbReference type="Pfam" id="PF12833">
    <property type="entry name" value="HTH_18"/>
    <property type="match status" value="1"/>
</dbReference>
<dbReference type="Gene3D" id="3.40.50.2300">
    <property type="match status" value="1"/>
</dbReference>